<evidence type="ECO:0000256" key="1">
    <source>
        <dbReference type="ARBA" id="ARBA00022801"/>
    </source>
</evidence>
<feature type="region of interest" description="Disordered" evidence="3">
    <location>
        <begin position="404"/>
        <end position="426"/>
    </location>
</feature>
<evidence type="ECO:0000256" key="3">
    <source>
        <dbReference type="SAM" id="MobiDB-lite"/>
    </source>
</evidence>
<dbReference type="InterPro" id="IPR017853">
    <property type="entry name" value="GH"/>
</dbReference>
<reference evidence="5 6" key="1">
    <citation type="submission" date="2022-03" db="EMBL/GenBank/DDBJ databases">
        <title>Isotopic signatures of nitrous oxide derived from detoxification processes.</title>
        <authorList>
            <person name="Behrendt U."/>
            <person name="Buchen C."/>
            <person name="Well R."/>
            <person name="Ulrich A."/>
            <person name="Rohe L."/>
            <person name="Kolb S."/>
            <person name="Schloter M."/>
            <person name="Horn M.A."/>
            <person name="Augustin J."/>
        </authorList>
    </citation>
    <scope>NUCLEOTIDE SEQUENCE [LARGE SCALE GENOMIC DNA]</scope>
    <source>
        <strain evidence="5 6">S4-C24</strain>
    </source>
</reference>
<name>A0ABY3WAL1_9MICC</name>
<dbReference type="GO" id="GO:0016787">
    <property type="term" value="F:hydrolase activity"/>
    <property type="evidence" value="ECO:0007669"/>
    <property type="project" value="UniProtKB-KW"/>
</dbReference>
<organism evidence="5 6">
    <name type="scientific">Arthrobacter sulfonylureivorans</name>
    <dbReference type="NCBI Taxonomy" id="2486855"/>
    <lineage>
        <taxon>Bacteria</taxon>
        <taxon>Bacillati</taxon>
        <taxon>Actinomycetota</taxon>
        <taxon>Actinomycetes</taxon>
        <taxon>Micrococcales</taxon>
        <taxon>Micrococcaceae</taxon>
        <taxon>Arthrobacter</taxon>
    </lineage>
</organism>
<keyword evidence="2" id="KW-0326">Glycosidase</keyword>
<dbReference type="RefSeq" id="WP_241915129.1">
    <property type="nucleotide sequence ID" value="NZ_CP093326.1"/>
</dbReference>
<dbReference type="Gene3D" id="3.20.20.80">
    <property type="entry name" value="Glycosidases"/>
    <property type="match status" value="1"/>
</dbReference>
<gene>
    <name evidence="5" type="ORF">MNQ99_08585</name>
</gene>
<evidence type="ECO:0000259" key="4">
    <source>
        <dbReference type="Pfam" id="PF02156"/>
    </source>
</evidence>
<proteinExistence type="predicted"/>
<evidence type="ECO:0000313" key="6">
    <source>
        <dbReference type="Proteomes" id="UP000829069"/>
    </source>
</evidence>
<dbReference type="Proteomes" id="UP000829069">
    <property type="component" value="Chromosome"/>
</dbReference>
<evidence type="ECO:0000313" key="5">
    <source>
        <dbReference type="EMBL" id="UNK47369.1"/>
    </source>
</evidence>
<dbReference type="EMBL" id="CP093326">
    <property type="protein sequence ID" value="UNK47369.1"/>
    <property type="molecule type" value="Genomic_DNA"/>
</dbReference>
<sequence length="651" mass="72523">MPSEKPFTVGRRTALGFVAGVALPRVVTFTAPEQPETPSRVAGLPSEAAIVERIEQAGATSVRRPWIGARVRGESEQDYAGANYFKPTQELESELNAGFDVVSYYRAVGEDTAKSYTAEVVPELARDRTRKLMYALEIWKENDSFVKEFDSKNGIYPDLVRLFQAIIDGGNMERVYLAPFHEGNGADSYPWQMYRDTNANSPEKFKQAFQRIVKLARSMGVRCKFIQWYLTSNGGDGDPKNLAEGYVGDEWVDLIGVSYYNRSNAKGYSETWTPVGAELRRFVSQIEAMSACKIWICESGCAASNQGEDKGQWYADLIRLVASPELPRIEAAILFLIGADSTDMRLENAEQKRLVGQAINAAGRVTRFDAPSDFNRNLLPPSVSVPASTATWSLAGDRSKFEITTNAPSDMDRGTTSLRVTKPKSNGSSENEFAVYRDARSGELDFELGKPHVFTFRARASFDGFRLSAGMRQPDGDALFAGDRSLLLGTVWQTFIVQFANTFDDQGAWRLPFFRYGNNSQAGWFEVTDLKFARGTYPSPNVDKALRKRVRTTPDAGTIRWSCEHGDLYRVTLSGNRTLALPSGLPHDGQELTLRVKQDRAGKRRLKLDSGFRKSSVALTLAEGPNATSLLTFQYDADARKWGLVNLIRWD</sequence>
<protein>
    <submittedName>
        <fullName evidence="5">Glycoside hydrolase family 26 protein</fullName>
    </submittedName>
</protein>
<dbReference type="SUPFAM" id="SSF51445">
    <property type="entry name" value="(Trans)glycosidases"/>
    <property type="match status" value="1"/>
</dbReference>
<keyword evidence="1 5" id="KW-0378">Hydrolase</keyword>
<accession>A0ABY3WAL1</accession>
<evidence type="ECO:0000256" key="2">
    <source>
        <dbReference type="ARBA" id="ARBA00023295"/>
    </source>
</evidence>
<dbReference type="Pfam" id="PF02156">
    <property type="entry name" value="Glyco_hydro_26"/>
    <property type="match status" value="1"/>
</dbReference>
<dbReference type="InterPro" id="IPR022790">
    <property type="entry name" value="GH26_dom"/>
</dbReference>
<keyword evidence="6" id="KW-1185">Reference proteome</keyword>
<feature type="domain" description="GH26" evidence="4">
    <location>
        <begin position="177"/>
        <end position="265"/>
    </location>
</feature>